<gene>
    <name evidence="1" type="ORF">Dsin_019344</name>
</gene>
<proteinExistence type="predicted"/>
<evidence type="ECO:0000313" key="2">
    <source>
        <dbReference type="Proteomes" id="UP001281410"/>
    </source>
</evidence>
<dbReference type="EMBL" id="JANJYJ010000006">
    <property type="protein sequence ID" value="KAK3205298.1"/>
    <property type="molecule type" value="Genomic_DNA"/>
</dbReference>
<name>A0AAE0A8F8_9ROSI</name>
<evidence type="ECO:0000313" key="1">
    <source>
        <dbReference type="EMBL" id="KAK3205298.1"/>
    </source>
</evidence>
<organism evidence="1 2">
    <name type="scientific">Dipteronia sinensis</name>
    <dbReference type="NCBI Taxonomy" id="43782"/>
    <lineage>
        <taxon>Eukaryota</taxon>
        <taxon>Viridiplantae</taxon>
        <taxon>Streptophyta</taxon>
        <taxon>Embryophyta</taxon>
        <taxon>Tracheophyta</taxon>
        <taxon>Spermatophyta</taxon>
        <taxon>Magnoliopsida</taxon>
        <taxon>eudicotyledons</taxon>
        <taxon>Gunneridae</taxon>
        <taxon>Pentapetalae</taxon>
        <taxon>rosids</taxon>
        <taxon>malvids</taxon>
        <taxon>Sapindales</taxon>
        <taxon>Sapindaceae</taxon>
        <taxon>Hippocastanoideae</taxon>
        <taxon>Acereae</taxon>
        <taxon>Dipteronia</taxon>
    </lineage>
</organism>
<sequence>MLEEDRFTDDYPTAAIVLRKAQSQGSSLKSSIFTVNLPGKDHRNGFEEFLLRDGDPIPSGSLLYRFINGDDAFLNQRRA</sequence>
<dbReference type="AlphaFoldDB" id="A0AAE0A8F8"/>
<dbReference type="Proteomes" id="UP001281410">
    <property type="component" value="Unassembled WGS sequence"/>
</dbReference>
<reference evidence="1" key="1">
    <citation type="journal article" date="2023" name="Plant J.">
        <title>Genome sequences and population genomics provide insights into the demographic history, inbreeding, and mutation load of two 'living fossil' tree species of Dipteronia.</title>
        <authorList>
            <person name="Feng Y."/>
            <person name="Comes H.P."/>
            <person name="Chen J."/>
            <person name="Zhu S."/>
            <person name="Lu R."/>
            <person name="Zhang X."/>
            <person name="Li P."/>
            <person name="Qiu J."/>
            <person name="Olsen K.M."/>
            <person name="Qiu Y."/>
        </authorList>
    </citation>
    <scope>NUCLEOTIDE SEQUENCE</scope>
    <source>
        <strain evidence="1">NBL</strain>
    </source>
</reference>
<protein>
    <submittedName>
        <fullName evidence="1">Uncharacterized protein</fullName>
    </submittedName>
</protein>
<comment type="caution">
    <text evidence="1">The sequence shown here is derived from an EMBL/GenBank/DDBJ whole genome shotgun (WGS) entry which is preliminary data.</text>
</comment>
<keyword evidence="2" id="KW-1185">Reference proteome</keyword>
<accession>A0AAE0A8F8</accession>